<evidence type="ECO:0000313" key="2">
    <source>
        <dbReference type="Proteomes" id="UP000003748"/>
    </source>
</evidence>
<dbReference type="Proteomes" id="UP000003748">
    <property type="component" value="Unassembled WGS sequence"/>
</dbReference>
<dbReference type="SUPFAM" id="SSF53448">
    <property type="entry name" value="Nucleotide-diphospho-sugar transferases"/>
    <property type="match status" value="1"/>
</dbReference>
<accession>D4CUB3</accession>
<dbReference type="GeneID" id="78420762"/>
<dbReference type="EMBL" id="ACJY01000051">
    <property type="protein sequence ID" value="EFE87064.1"/>
    <property type="molecule type" value="Genomic_DNA"/>
</dbReference>
<dbReference type="eggNOG" id="COG0463">
    <property type="taxonomic scope" value="Bacteria"/>
</dbReference>
<reference evidence="1 2" key="1">
    <citation type="submission" date="2010-02" db="EMBL/GenBank/DDBJ databases">
        <authorList>
            <person name="Weinstock G."/>
            <person name="Sodergren E."/>
            <person name="Clifton S."/>
            <person name="Fulton L."/>
            <person name="Fulton B."/>
            <person name="Courtney L."/>
            <person name="Fronick C."/>
            <person name="Harrison M."/>
            <person name="Strong C."/>
            <person name="Farmer C."/>
            <person name="Delahaunty K."/>
            <person name="Markovic C."/>
            <person name="Hall O."/>
            <person name="Minx P."/>
            <person name="Tomlinson C."/>
            <person name="Mitreva M."/>
            <person name="Nelson J."/>
            <person name="Hou S."/>
            <person name="Wollam A."/>
            <person name="Pepin K.H."/>
            <person name="Johnson M."/>
            <person name="Bhonagiri V."/>
            <person name="Zhang X."/>
            <person name="Suruliraj S."/>
            <person name="Warren W."/>
            <person name="Chinwalla A."/>
            <person name="Mardis E.R."/>
            <person name="Wilson R.K."/>
        </authorList>
    </citation>
    <scope>NUCLEOTIDE SEQUENCE [LARGE SCALE GENOMIC DNA]</scope>
    <source>
        <strain evidence="1 2">ATCC 33693</strain>
    </source>
</reference>
<dbReference type="HOGENOM" id="CLU_2355665_0_0_0"/>
<dbReference type="STRING" id="546275.FUSPEROL_00988"/>
<comment type="caution">
    <text evidence="1">The sequence shown here is derived from an EMBL/GenBank/DDBJ whole genome shotgun (WGS) entry which is preliminary data.</text>
</comment>
<dbReference type="InterPro" id="IPR029044">
    <property type="entry name" value="Nucleotide-diphossugar_trans"/>
</dbReference>
<proteinExistence type="predicted"/>
<dbReference type="AlphaFoldDB" id="D4CUB3"/>
<protein>
    <recommendedName>
        <fullName evidence="3">Glycosyltransferase 2-like domain-containing protein</fullName>
    </recommendedName>
</protein>
<dbReference type="RefSeq" id="WP_005972408.1">
    <property type="nucleotide sequence ID" value="NZ_GG665893.1"/>
</dbReference>
<name>D4CUB3_9FUSO</name>
<evidence type="ECO:0000313" key="1">
    <source>
        <dbReference type="EMBL" id="EFE87064.1"/>
    </source>
</evidence>
<evidence type="ECO:0008006" key="3">
    <source>
        <dbReference type="Google" id="ProtNLM"/>
    </source>
</evidence>
<gene>
    <name evidence="1" type="ORF">FUSPEROL_00988</name>
</gene>
<sequence length="96" mass="11383">MGVYATLVFQKKLYDIGAIPVLFDRELIKELGKIPYDFTIETYVYYIAKKENYKIVRPPVYMNERKSGLSSWNRGFISRIKLSWQLMKGILKIRIN</sequence>
<organism evidence="1 2">
    <name type="scientific">Fusobacterium periodonticum ATCC 33693</name>
    <dbReference type="NCBI Taxonomy" id="546275"/>
    <lineage>
        <taxon>Bacteria</taxon>
        <taxon>Fusobacteriati</taxon>
        <taxon>Fusobacteriota</taxon>
        <taxon>Fusobacteriia</taxon>
        <taxon>Fusobacteriales</taxon>
        <taxon>Fusobacteriaceae</taxon>
        <taxon>Fusobacterium</taxon>
    </lineage>
</organism>